<evidence type="ECO:0000259" key="3">
    <source>
        <dbReference type="PROSITE" id="PS50801"/>
    </source>
</evidence>
<sequence>MNNTKVEFIEKDQYTIAKVTGDIDAYHSADVKKDIREKMLATEKAKFVIDLSEVNYIDSAGLGSLVAILKDARLNNKELALLSPKQSVMRVFEMTRLDKVFHIISSLEEL</sequence>
<evidence type="ECO:0000313" key="5">
    <source>
        <dbReference type="Proteomes" id="UP000555828"/>
    </source>
</evidence>
<evidence type="ECO:0000256" key="1">
    <source>
        <dbReference type="ARBA" id="ARBA00009013"/>
    </source>
</evidence>
<proteinExistence type="inferred from homology"/>
<gene>
    <name evidence="4" type="ORF">HNP65_000024</name>
</gene>
<dbReference type="CDD" id="cd07043">
    <property type="entry name" value="STAS_anti-anti-sigma_factors"/>
    <property type="match status" value="1"/>
</dbReference>
<dbReference type="GO" id="GO:0043856">
    <property type="term" value="F:anti-sigma factor antagonist activity"/>
    <property type="evidence" value="ECO:0007669"/>
    <property type="project" value="InterPro"/>
</dbReference>
<dbReference type="PANTHER" id="PTHR33495">
    <property type="entry name" value="ANTI-SIGMA FACTOR ANTAGONIST TM_1081-RELATED-RELATED"/>
    <property type="match status" value="1"/>
</dbReference>
<dbReference type="RefSeq" id="WP_184618383.1">
    <property type="nucleotide sequence ID" value="NZ_JACHEX010000001.1"/>
</dbReference>
<dbReference type="SUPFAM" id="SSF52091">
    <property type="entry name" value="SpoIIaa-like"/>
    <property type="match status" value="1"/>
</dbReference>
<dbReference type="PANTHER" id="PTHR33495:SF2">
    <property type="entry name" value="ANTI-SIGMA FACTOR ANTAGONIST TM_1081-RELATED"/>
    <property type="match status" value="1"/>
</dbReference>
<dbReference type="InterPro" id="IPR002645">
    <property type="entry name" value="STAS_dom"/>
</dbReference>
<evidence type="ECO:0000256" key="2">
    <source>
        <dbReference type="RuleBase" id="RU003749"/>
    </source>
</evidence>
<dbReference type="InterPro" id="IPR036513">
    <property type="entry name" value="STAS_dom_sf"/>
</dbReference>
<dbReference type="Gene3D" id="3.30.750.24">
    <property type="entry name" value="STAS domain"/>
    <property type="match status" value="1"/>
</dbReference>
<reference evidence="4 5" key="1">
    <citation type="submission" date="2020-08" db="EMBL/GenBank/DDBJ databases">
        <title>Genomic Encyclopedia of Type Strains, Phase IV (KMG-IV): sequencing the most valuable type-strain genomes for metagenomic binning, comparative biology and taxonomic classification.</title>
        <authorList>
            <person name="Goeker M."/>
        </authorList>
    </citation>
    <scope>NUCLEOTIDE SEQUENCE [LARGE SCALE GENOMIC DNA]</scope>
    <source>
        <strain evidence="4 5">DSM 13481</strain>
    </source>
</reference>
<dbReference type="PROSITE" id="PS50801">
    <property type="entry name" value="STAS"/>
    <property type="match status" value="1"/>
</dbReference>
<feature type="domain" description="STAS" evidence="3">
    <location>
        <begin position="4"/>
        <end position="110"/>
    </location>
</feature>
<protein>
    <recommendedName>
        <fullName evidence="2">Anti-sigma factor antagonist</fullName>
    </recommendedName>
</protein>
<dbReference type="Proteomes" id="UP000555828">
    <property type="component" value="Unassembled WGS sequence"/>
</dbReference>
<dbReference type="Pfam" id="PF01740">
    <property type="entry name" value="STAS"/>
    <property type="match status" value="1"/>
</dbReference>
<keyword evidence="5" id="KW-1185">Reference proteome</keyword>
<evidence type="ECO:0000313" key="4">
    <source>
        <dbReference type="EMBL" id="MBB6061602.1"/>
    </source>
</evidence>
<organism evidence="4 5">
    <name type="scientific">Thermosipho japonicus</name>
    <dbReference type="NCBI Taxonomy" id="90323"/>
    <lineage>
        <taxon>Bacteria</taxon>
        <taxon>Thermotogati</taxon>
        <taxon>Thermotogota</taxon>
        <taxon>Thermotogae</taxon>
        <taxon>Thermotogales</taxon>
        <taxon>Fervidobacteriaceae</taxon>
        <taxon>Thermosipho</taxon>
    </lineage>
</organism>
<name>A0A841GDI9_9BACT</name>
<dbReference type="NCBIfam" id="TIGR00377">
    <property type="entry name" value="ant_ant_sig"/>
    <property type="match status" value="1"/>
</dbReference>
<dbReference type="EMBL" id="JACHEX010000001">
    <property type="protein sequence ID" value="MBB6061602.1"/>
    <property type="molecule type" value="Genomic_DNA"/>
</dbReference>
<dbReference type="AlphaFoldDB" id="A0A841GDI9"/>
<comment type="caution">
    <text evidence="4">The sequence shown here is derived from an EMBL/GenBank/DDBJ whole genome shotgun (WGS) entry which is preliminary data.</text>
</comment>
<dbReference type="InterPro" id="IPR003658">
    <property type="entry name" value="Anti-sigma_ant"/>
</dbReference>
<accession>A0A841GDI9</accession>
<comment type="similarity">
    <text evidence="1 2">Belongs to the anti-sigma-factor antagonist family.</text>
</comment>